<dbReference type="PRINTS" id="PR00190">
    <property type="entry name" value="ACTIN"/>
</dbReference>
<organism evidence="3 4">
    <name type="scientific">Raphidocelis subcapitata</name>
    <dbReference type="NCBI Taxonomy" id="307507"/>
    <lineage>
        <taxon>Eukaryota</taxon>
        <taxon>Viridiplantae</taxon>
        <taxon>Chlorophyta</taxon>
        <taxon>core chlorophytes</taxon>
        <taxon>Chlorophyceae</taxon>
        <taxon>CS clade</taxon>
        <taxon>Sphaeropleales</taxon>
        <taxon>Selenastraceae</taxon>
        <taxon>Raphidocelis</taxon>
    </lineage>
</organism>
<keyword evidence="4" id="KW-1185">Reference proteome</keyword>
<dbReference type="InterPro" id="IPR043129">
    <property type="entry name" value="ATPase_NBD"/>
</dbReference>
<dbReference type="InParanoid" id="A0A2V0NT92"/>
<dbReference type="STRING" id="307507.A0A2V0NT92"/>
<name>A0A2V0NT92_9CHLO</name>
<evidence type="ECO:0000256" key="2">
    <source>
        <dbReference type="SAM" id="MobiDB-lite"/>
    </source>
</evidence>
<dbReference type="AlphaFoldDB" id="A0A2V0NT92"/>
<dbReference type="FunCoup" id="A0A2V0NT92">
    <property type="interactions" value="1877"/>
</dbReference>
<reference evidence="3 4" key="1">
    <citation type="journal article" date="2018" name="Sci. Rep.">
        <title>Raphidocelis subcapitata (=Pseudokirchneriella subcapitata) provides an insight into genome evolution and environmental adaptations in the Sphaeropleales.</title>
        <authorList>
            <person name="Suzuki S."/>
            <person name="Yamaguchi H."/>
            <person name="Nakajima N."/>
            <person name="Kawachi M."/>
        </authorList>
    </citation>
    <scope>NUCLEOTIDE SEQUENCE [LARGE SCALE GENOMIC DNA]</scope>
    <source>
        <strain evidence="3 4">NIES-35</strain>
    </source>
</reference>
<dbReference type="EMBL" id="BDRX01000017">
    <property type="protein sequence ID" value="GBF90529.1"/>
    <property type="molecule type" value="Genomic_DNA"/>
</dbReference>
<dbReference type="OrthoDB" id="5132116at2759"/>
<comment type="similarity">
    <text evidence="1">Belongs to the actin family.</text>
</comment>
<dbReference type="Gene3D" id="3.90.640.10">
    <property type="entry name" value="Actin, Chain A, domain 4"/>
    <property type="match status" value="1"/>
</dbReference>
<dbReference type="PANTHER" id="PTHR11937">
    <property type="entry name" value="ACTIN"/>
    <property type="match status" value="1"/>
</dbReference>
<dbReference type="Pfam" id="PF00022">
    <property type="entry name" value="Actin"/>
    <property type="match status" value="1"/>
</dbReference>
<dbReference type="CDD" id="cd13395">
    <property type="entry name" value="ASKHA_NBD_Arp4_ACTL6-like"/>
    <property type="match status" value="1"/>
</dbReference>
<dbReference type="Gene3D" id="3.30.420.40">
    <property type="match status" value="2"/>
</dbReference>
<proteinExistence type="inferred from homology"/>
<dbReference type="SMART" id="SM00268">
    <property type="entry name" value="ACTIN"/>
    <property type="match status" value="1"/>
</dbReference>
<dbReference type="InterPro" id="IPR004000">
    <property type="entry name" value="Actin"/>
</dbReference>
<gene>
    <name evidence="3" type="ORF">Rsub_03525</name>
</gene>
<dbReference type="Proteomes" id="UP000247498">
    <property type="component" value="Unassembled WGS sequence"/>
</dbReference>
<sequence length="421" mass="44135">MSANPTFGGDEVNAVVLDLGGCLCRAGYAGDDTPKAVFPSDVGVVPGSDVNGTGGGGGEGRTVYVGNDALTFPRANMQVANPFGSDDLIDDWDIAAKLWMHALKDRLRVAPEEMAVMMAEPTHIGRAEREKAVTALFEATSCPALFLAKAAVLSAFAVGRQTAVVVDAGHRGTTVTAVHEGFALHKSIARSAAGGALLTRCMRAVLEREAEAKGKKLRPRHAGKGADKSTPSLDAWAVEQVAADAREALCRAADAAGAEEAEGSGAAQVYELPDGTQLKIGADRFRVAEVLFDTSVVSSFPGLDSDPLVSGRHLAAWPTLVKDAIEGCDGDVRRELWGGIVLTGGGSLLPNARERLEAELAAAAPGGTRVRVMSPANPTERRFATWIGGSILASLGSFHQMWFSKNEYEEHGAALIHRKSP</sequence>
<dbReference type="FunFam" id="3.30.420.40:FF:000050">
    <property type="entry name" value="Actin, alpha skeletal muscle"/>
    <property type="match status" value="1"/>
</dbReference>
<dbReference type="FunFam" id="3.30.420.40:FF:000058">
    <property type="entry name" value="Putative actin-related protein 5"/>
    <property type="match status" value="1"/>
</dbReference>
<protein>
    <submittedName>
        <fullName evidence="3">Uncharacterized protein</fullName>
    </submittedName>
</protein>
<accession>A0A2V0NT92</accession>
<evidence type="ECO:0000313" key="3">
    <source>
        <dbReference type="EMBL" id="GBF90529.1"/>
    </source>
</evidence>
<comment type="caution">
    <text evidence="3">The sequence shown here is derived from an EMBL/GenBank/DDBJ whole genome shotgun (WGS) entry which is preliminary data.</text>
</comment>
<dbReference type="SUPFAM" id="SSF53067">
    <property type="entry name" value="Actin-like ATPase domain"/>
    <property type="match status" value="2"/>
</dbReference>
<evidence type="ECO:0000256" key="1">
    <source>
        <dbReference type="RuleBase" id="RU000487"/>
    </source>
</evidence>
<evidence type="ECO:0000313" key="4">
    <source>
        <dbReference type="Proteomes" id="UP000247498"/>
    </source>
</evidence>
<feature type="region of interest" description="Disordered" evidence="2">
    <location>
        <begin position="212"/>
        <end position="231"/>
    </location>
</feature>